<keyword evidence="2" id="KW-1133">Transmembrane helix</keyword>
<feature type="compositionally biased region" description="Basic and acidic residues" evidence="1">
    <location>
        <begin position="141"/>
        <end position="155"/>
    </location>
</feature>
<feature type="compositionally biased region" description="Basic and acidic residues" evidence="1">
    <location>
        <begin position="202"/>
        <end position="235"/>
    </location>
</feature>
<feature type="region of interest" description="Disordered" evidence="1">
    <location>
        <begin position="191"/>
        <end position="258"/>
    </location>
</feature>
<feature type="transmembrane region" description="Helical" evidence="2">
    <location>
        <begin position="26"/>
        <end position="44"/>
    </location>
</feature>
<reference evidence="3" key="1">
    <citation type="journal article" date="2014" name="Genome Announc.">
        <title>Genome sequence of the yeast Cyberlindnera fabianii (Hansenula fabianii).</title>
        <authorList>
            <person name="Freel K.C."/>
            <person name="Sarilar V."/>
            <person name="Neuveglise C."/>
            <person name="Devillers H."/>
            <person name="Friedrich A."/>
            <person name="Schacherer J."/>
        </authorList>
    </citation>
    <scope>NUCLEOTIDE SEQUENCE</scope>
    <source>
        <strain evidence="3">YJS4271</strain>
    </source>
</reference>
<gene>
    <name evidence="3" type="ORF">CYFA0S_06e01475g</name>
</gene>
<keyword evidence="2" id="KW-0472">Membrane</keyword>
<dbReference type="EMBL" id="LK052891">
    <property type="protein sequence ID" value="CDR41091.1"/>
    <property type="molecule type" value="Genomic_DNA"/>
</dbReference>
<name>A0A061ATY6_CYBFA</name>
<evidence type="ECO:0000256" key="1">
    <source>
        <dbReference type="SAM" id="MobiDB-lite"/>
    </source>
</evidence>
<sequence>MTPHAKLYKDKTISTPILTNTPKTRIALFLVTVTLLIAYSVFNIEYNSQQHHQAGLGGVSSTNTPVQTGLSRAGNTKTTEATYKDSDVDYSKHPVDLAKVGAYVELKGKKSQSSKNNGMDAEEIDRNLDSKVVGSISKGSQNKDEKKTPMQEKLDKEKEAEELLRAVVREKVKADVTKAYKEEAQNWEEKIKKARSNPAKDSSNEKEVVNTRTKLSDEKDKVEHAEKDHLKDHLKPTKIPTTRKPAPTKVMIGQEQGGDLRVLDRIDMSS</sequence>
<dbReference type="AlphaFoldDB" id="A0A061ATY6"/>
<keyword evidence="2" id="KW-0812">Transmembrane</keyword>
<feature type="region of interest" description="Disordered" evidence="1">
    <location>
        <begin position="108"/>
        <end position="155"/>
    </location>
</feature>
<evidence type="ECO:0000256" key="2">
    <source>
        <dbReference type="SAM" id="Phobius"/>
    </source>
</evidence>
<feature type="compositionally biased region" description="Polar residues" evidence="1">
    <location>
        <begin position="59"/>
        <end position="74"/>
    </location>
</feature>
<accession>A0A061ATY6</accession>
<organism evidence="3">
    <name type="scientific">Cyberlindnera fabianii</name>
    <name type="common">Yeast</name>
    <name type="synonym">Hansenula fabianii</name>
    <dbReference type="NCBI Taxonomy" id="36022"/>
    <lineage>
        <taxon>Eukaryota</taxon>
        <taxon>Fungi</taxon>
        <taxon>Dikarya</taxon>
        <taxon>Ascomycota</taxon>
        <taxon>Saccharomycotina</taxon>
        <taxon>Saccharomycetes</taxon>
        <taxon>Phaffomycetales</taxon>
        <taxon>Phaffomycetaceae</taxon>
        <taxon>Cyberlindnera</taxon>
    </lineage>
</organism>
<feature type="region of interest" description="Disordered" evidence="1">
    <location>
        <begin position="55"/>
        <end position="74"/>
    </location>
</feature>
<proteinExistence type="predicted"/>
<evidence type="ECO:0000313" key="3">
    <source>
        <dbReference type="EMBL" id="CDR41091.1"/>
    </source>
</evidence>
<dbReference type="VEuPathDB" id="FungiDB:BON22_1236"/>
<protein>
    <submittedName>
        <fullName evidence="3">CYFA0S06e01475g1_1</fullName>
    </submittedName>
</protein>